<dbReference type="GO" id="GO:0046983">
    <property type="term" value="F:protein dimerization activity"/>
    <property type="evidence" value="ECO:0007669"/>
    <property type="project" value="InterPro"/>
</dbReference>
<dbReference type="Pfam" id="PF00010">
    <property type="entry name" value="HLH"/>
    <property type="match status" value="1"/>
</dbReference>
<organism evidence="4 5">
    <name type="scientific">Hemibagrus guttatus</name>
    <dbReference type="NCBI Taxonomy" id="175788"/>
    <lineage>
        <taxon>Eukaryota</taxon>
        <taxon>Metazoa</taxon>
        <taxon>Chordata</taxon>
        <taxon>Craniata</taxon>
        <taxon>Vertebrata</taxon>
        <taxon>Euteleostomi</taxon>
        <taxon>Actinopterygii</taxon>
        <taxon>Neopterygii</taxon>
        <taxon>Teleostei</taxon>
        <taxon>Ostariophysi</taxon>
        <taxon>Siluriformes</taxon>
        <taxon>Bagridae</taxon>
        <taxon>Hemibagrus</taxon>
    </lineage>
</organism>
<feature type="region of interest" description="Disordered" evidence="1">
    <location>
        <begin position="189"/>
        <end position="219"/>
    </location>
</feature>
<feature type="compositionally biased region" description="Polar residues" evidence="1">
    <location>
        <begin position="435"/>
        <end position="454"/>
    </location>
</feature>
<dbReference type="SMART" id="SM00353">
    <property type="entry name" value="HLH"/>
    <property type="match status" value="1"/>
</dbReference>
<dbReference type="PANTHER" id="PTHR23349:SF58">
    <property type="entry name" value="TRANSCRIPTION FACTOR 23"/>
    <property type="match status" value="1"/>
</dbReference>
<keyword evidence="2" id="KW-1133">Transmembrane helix</keyword>
<dbReference type="InterPro" id="IPR011598">
    <property type="entry name" value="bHLH_dom"/>
</dbReference>
<protein>
    <recommendedName>
        <fullName evidence="3">BHLH domain-containing protein</fullName>
    </recommendedName>
</protein>
<dbReference type="PROSITE" id="PS50888">
    <property type="entry name" value="BHLH"/>
    <property type="match status" value="1"/>
</dbReference>
<dbReference type="AlphaFoldDB" id="A0AAE0VE24"/>
<dbReference type="GO" id="GO:0000981">
    <property type="term" value="F:DNA-binding transcription factor activity, RNA polymerase II-specific"/>
    <property type="evidence" value="ECO:0007669"/>
    <property type="project" value="TreeGrafter"/>
</dbReference>
<dbReference type="GO" id="GO:0000977">
    <property type="term" value="F:RNA polymerase II transcription regulatory region sequence-specific DNA binding"/>
    <property type="evidence" value="ECO:0007669"/>
    <property type="project" value="TreeGrafter"/>
</dbReference>
<dbReference type="PANTHER" id="PTHR23349">
    <property type="entry name" value="BASIC HELIX-LOOP-HELIX TRANSCRIPTION FACTOR, TWIST"/>
    <property type="match status" value="1"/>
</dbReference>
<evidence type="ECO:0000313" key="4">
    <source>
        <dbReference type="EMBL" id="KAK3556536.1"/>
    </source>
</evidence>
<keyword evidence="5" id="KW-1185">Reference proteome</keyword>
<feature type="region of interest" description="Disordered" evidence="1">
    <location>
        <begin position="434"/>
        <end position="454"/>
    </location>
</feature>
<name>A0AAE0VE24_9TELE</name>
<feature type="domain" description="BHLH" evidence="3">
    <location>
        <begin position="336"/>
        <end position="388"/>
    </location>
</feature>
<comment type="caution">
    <text evidence="4">The sequence shown here is derived from an EMBL/GenBank/DDBJ whole genome shotgun (WGS) entry which is preliminary data.</text>
</comment>
<dbReference type="EMBL" id="JAUCMX010000001">
    <property type="protein sequence ID" value="KAK3556536.1"/>
    <property type="molecule type" value="Genomic_DNA"/>
</dbReference>
<feature type="compositionally biased region" description="Polar residues" evidence="1">
    <location>
        <begin position="1"/>
        <end position="16"/>
    </location>
</feature>
<dbReference type="InterPro" id="IPR036638">
    <property type="entry name" value="HLH_DNA-bd_sf"/>
</dbReference>
<dbReference type="InterPro" id="IPR050283">
    <property type="entry name" value="E-box_TF_Regulators"/>
</dbReference>
<dbReference type="GO" id="GO:0032502">
    <property type="term" value="P:developmental process"/>
    <property type="evidence" value="ECO:0007669"/>
    <property type="project" value="TreeGrafter"/>
</dbReference>
<evidence type="ECO:0000313" key="5">
    <source>
        <dbReference type="Proteomes" id="UP001274896"/>
    </source>
</evidence>
<feature type="transmembrane region" description="Helical" evidence="2">
    <location>
        <begin position="292"/>
        <end position="321"/>
    </location>
</feature>
<reference evidence="4" key="1">
    <citation type="submission" date="2023-06" db="EMBL/GenBank/DDBJ databases">
        <title>Male Hemibagrus guttatus genome.</title>
        <authorList>
            <person name="Bian C."/>
        </authorList>
    </citation>
    <scope>NUCLEOTIDE SEQUENCE</scope>
    <source>
        <strain evidence="4">Male_cb2023</strain>
        <tissue evidence="4">Muscle</tissue>
    </source>
</reference>
<keyword evidence="2" id="KW-0472">Membrane</keyword>
<evidence type="ECO:0000256" key="1">
    <source>
        <dbReference type="SAM" id="MobiDB-lite"/>
    </source>
</evidence>
<keyword evidence="2" id="KW-0812">Transmembrane</keyword>
<proteinExistence type="predicted"/>
<accession>A0AAE0VE24</accession>
<dbReference type="Gene3D" id="4.10.280.10">
    <property type="entry name" value="Helix-loop-helix DNA-binding domain"/>
    <property type="match status" value="1"/>
</dbReference>
<sequence>MPQRTSPRSTPVSTPLPSLKVQAAESPATVKGVEAVETAGTEDSEEAVETAASEGTVEAVETAASAETVEAVVTKALEGSVEAVETTAPEDEVEATETSVPEETLEAVETAVPEDNVKAVDIAVSEVTVPATLQIVYDRLWRHARQRSPRWRHAPVPNTWAMGKFFKKLDLNTNRKCLRKVPPKLCNIPQKLRQPVLNPSDKRSTPAVQTPSSGDTLPTTEAYASEDIAKINTGVNTAASQKVQAAESPATVDGVEAVETAGTEDSEEAVETTNGSAVKTFRMHCFKKKKFLMDYMVVVVLVVVVVVVLLLLLLVVVVLVVPKSGPGVQVRASKTQNSPENAARERSRVRNLRQAFQSLQAALPSVPPDTKLSKLDVLVLATNYIAHLTETLDQGAAGSDHAALQRAEGYLHPVKKWPMRSLLYCGNIGEGLTGANPSQEVCQTPSSTAEEQAE</sequence>
<dbReference type="SUPFAM" id="SSF47459">
    <property type="entry name" value="HLH, helix-loop-helix DNA-binding domain"/>
    <property type="match status" value="1"/>
</dbReference>
<evidence type="ECO:0000259" key="3">
    <source>
        <dbReference type="PROSITE" id="PS50888"/>
    </source>
</evidence>
<evidence type="ECO:0000256" key="2">
    <source>
        <dbReference type="SAM" id="Phobius"/>
    </source>
</evidence>
<dbReference type="CDD" id="cd19709">
    <property type="entry name" value="bHLH_TS_TCF23_OUT"/>
    <property type="match status" value="1"/>
</dbReference>
<feature type="compositionally biased region" description="Polar residues" evidence="1">
    <location>
        <begin position="206"/>
        <end position="219"/>
    </location>
</feature>
<dbReference type="Proteomes" id="UP001274896">
    <property type="component" value="Unassembled WGS sequence"/>
</dbReference>
<feature type="region of interest" description="Disordered" evidence="1">
    <location>
        <begin position="1"/>
        <end position="31"/>
    </location>
</feature>
<gene>
    <name evidence="4" type="ORF">QTP70_009210</name>
</gene>